<organism evidence="2 3">
    <name type="scientific">Nonomuraea antimicrobica</name>
    <dbReference type="NCBI Taxonomy" id="561173"/>
    <lineage>
        <taxon>Bacteria</taxon>
        <taxon>Bacillati</taxon>
        <taxon>Actinomycetota</taxon>
        <taxon>Actinomycetes</taxon>
        <taxon>Streptosporangiales</taxon>
        <taxon>Streptosporangiaceae</taxon>
        <taxon>Nonomuraea</taxon>
    </lineage>
</organism>
<accession>A0ABP7BEE5</accession>
<feature type="compositionally biased region" description="Basic and acidic residues" evidence="1">
    <location>
        <begin position="1"/>
        <end position="15"/>
    </location>
</feature>
<proteinExistence type="predicted"/>
<evidence type="ECO:0000313" key="3">
    <source>
        <dbReference type="Proteomes" id="UP001500902"/>
    </source>
</evidence>
<evidence type="ECO:0000313" key="2">
    <source>
        <dbReference type="EMBL" id="GAA3658285.1"/>
    </source>
</evidence>
<reference evidence="3" key="1">
    <citation type="journal article" date="2019" name="Int. J. Syst. Evol. Microbiol.">
        <title>The Global Catalogue of Microorganisms (GCM) 10K type strain sequencing project: providing services to taxonomists for standard genome sequencing and annotation.</title>
        <authorList>
            <consortium name="The Broad Institute Genomics Platform"/>
            <consortium name="The Broad Institute Genome Sequencing Center for Infectious Disease"/>
            <person name="Wu L."/>
            <person name="Ma J."/>
        </authorList>
    </citation>
    <scope>NUCLEOTIDE SEQUENCE [LARGE SCALE GENOMIC DNA]</scope>
    <source>
        <strain evidence="3">JCM 16904</strain>
    </source>
</reference>
<evidence type="ECO:0000256" key="1">
    <source>
        <dbReference type="SAM" id="MobiDB-lite"/>
    </source>
</evidence>
<protein>
    <submittedName>
        <fullName evidence="2">Uncharacterized protein</fullName>
    </submittedName>
</protein>
<keyword evidence="3" id="KW-1185">Reference proteome</keyword>
<name>A0ABP7BEE5_9ACTN</name>
<gene>
    <name evidence="2" type="ORF">GCM10022224_022000</name>
</gene>
<feature type="region of interest" description="Disordered" evidence="1">
    <location>
        <begin position="1"/>
        <end position="23"/>
    </location>
</feature>
<dbReference type="EMBL" id="BAAAZP010000036">
    <property type="protein sequence ID" value="GAA3658285.1"/>
    <property type="molecule type" value="Genomic_DNA"/>
</dbReference>
<dbReference type="RefSeq" id="WP_344875690.1">
    <property type="nucleotide sequence ID" value="NZ_BAAAZP010000036.1"/>
</dbReference>
<comment type="caution">
    <text evidence="2">The sequence shown here is derived from an EMBL/GenBank/DDBJ whole genome shotgun (WGS) entry which is preliminary data.</text>
</comment>
<sequence>MSGRAEVHHRYRDVTGGRSRPSVFGATDGPVSNFALIAVVAFGTGGAAGR</sequence>
<dbReference type="Proteomes" id="UP001500902">
    <property type="component" value="Unassembled WGS sequence"/>
</dbReference>